<dbReference type="AlphaFoldDB" id="A0A0F5JYA9"/>
<dbReference type="InterPro" id="IPR043128">
    <property type="entry name" value="Rev_trsase/Diguanyl_cyclase"/>
</dbReference>
<dbReference type="Gene3D" id="3.30.70.270">
    <property type="match status" value="1"/>
</dbReference>
<dbReference type="Proteomes" id="UP000033618">
    <property type="component" value="Unassembled WGS sequence"/>
</dbReference>
<keyword evidence="5" id="KW-1185">Reference proteome</keyword>
<evidence type="ECO:0000256" key="2">
    <source>
        <dbReference type="ARBA" id="ARBA00034247"/>
    </source>
</evidence>
<proteinExistence type="predicted"/>
<evidence type="ECO:0000256" key="1">
    <source>
        <dbReference type="ARBA" id="ARBA00012528"/>
    </source>
</evidence>
<dbReference type="PANTHER" id="PTHR45138:SF9">
    <property type="entry name" value="DIGUANYLATE CYCLASE DGCM-RELATED"/>
    <property type="match status" value="1"/>
</dbReference>
<dbReference type="InterPro" id="IPR000160">
    <property type="entry name" value="GGDEF_dom"/>
</dbReference>
<dbReference type="Pfam" id="PF00990">
    <property type="entry name" value="GGDEF"/>
    <property type="match status" value="1"/>
</dbReference>
<dbReference type="InterPro" id="IPR054327">
    <property type="entry name" value="His-kinase-like_sensor"/>
</dbReference>
<dbReference type="Pfam" id="PF22588">
    <property type="entry name" value="dCache_1_like"/>
    <property type="match status" value="1"/>
</dbReference>
<sequence length="511" mass="57120">MTHRSAPVIIRAILLISLSCVALVGFDSWRSFSERTEQLREMDDATRNLARAMEAHAQNAVDGADVVLVGLVERIEQDGTGPDALARLHRVMTLRKAELPQLDGLFVYDESGRWLAYSQPPAPGQEANNADRDYFLYHRDHTDLGVTIGKPVISRSSGRWIIPVSRRLSTPDGRFAGVALATLSVDYFAEFYESLEIRNDGAVALISTDGYLMVRRPYEARFIGKNVQHTELYSLYQKLAPQGTRFVLSAQDGVERLNTFRKVDNYPLFVSAALSKEEILADWRKSTVVHLLSDALFIVLLSTLGWRLIRKILDDAKAEERLVQAHDALEIMNRRLERLAMQDGLTGLANRRQFDLALESAWARASREGRRVALILCDIDYFKQYNDRYGHLGGDDCLRKVAETIKAANTRGDDVIARYGGEEIAILVAGVERHQVMAIAERSRQAVADQAMPHDASPFDIVTISIGVAIMSLSDKRGDRPTPASALIFAADKALYQAKAEGRNTVRMFDE</sequence>
<evidence type="ECO:0000313" key="4">
    <source>
        <dbReference type="EMBL" id="KKB62599.1"/>
    </source>
</evidence>
<dbReference type="EMBL" id="LAQU01000018">
    <property type="protein sequence ID" value="KKB62599.1"/>
    <property type="molecule type" value="Genomic_DNA"/>
</dbReference>
<evidence type="ECO:0000313" key="5">
    <source>
        <dbReference type="Proteomes" id="UP000033618"/>
    </source>
</evidence>
<feature type="domain" description="GGDEF" evidence="3">
    <location>
        <begin position="370"/>
        <end position="511"/>
    </location>
</feature>
<dbReference type="PATRIC" id="fig|28092.6.peg.3921"/>
<dbReference type="GO" id="GO:0043709">
    <property type="term" value="P:cell adhesion involved in single-species biofilm formation"/>
    <property type="evidence" value="ECO:0007669"/>
    <property type="project" value="TreeGrafter"/>
</dbReference>
<dbReference type="InterPro" id="IPR050469">
    <property type="entry name" value="Diguanylate_Cyclase"/>
</dbReference>
<dbReference type="EC" id="2.7.7.65" evidence="1"/>
<organism evidence="4 5">
    <name type="scientific">Robbsia andropogonis</name>
    <dbReference type="NCBI Taxonomy" id="28092"/>
    <lineage>
        <taxon>Bacteria</taxon>
        <taxon>Pseudomonadati</taxon>
        <taxon>Pseudomonadota</taxon>
        <taxon>Betaproteobacteria</taxon>
        <taxon>Burkholderiales</taxon>
        <taxon>Burkholderiaceae</taxon>
        <taxon>Robbsia</taxon>
    </lineage>
</organism>
<dbReference type="GO" id="GO:0052621">
    <property type="term" value="F:diguanylate cyclase activity"/>
    <property type="evidence" value="ECO:0007669"/>
    <property type="project" value="UniProtKB-EC"/>
</dbReference>
<dbReference type="STRING" id="28092.WM40_16670"/>
<dbReference type="SMART" id="SM00267">
    <property type="entry name" value="GGDEF"/>
    <property type="match status" value="1"/>
</dbReference>
<dbReference type="GO" id="GO:0005886">
    <property type="term" value="C:plasma membrane"/>
    <property type="evidence" value="ECO:0007669"/>
    <property type="project" value="TreeGrafter"/>
</dbReference>
<dbReference type="GO" id="GO:1902201">
    <property type="term" value="P:negative regulation of bacterial-type flagellum-dependent cell motility"/>
    <property type="evidence" value="ECO:0007669"/>
    <property type="project" value="TreeGrafter"/>
</dbReference>
<dbReference type="RefSeq" id="WP_046153443.1">
    <property type="nucleotide sequence ID" value="NZ_CADFGU010000006.1"/>
</dbReference>
<dbReference type="PROSITE" id="PS50887">
    <property type="entry name" value="GGDEF"/>
    <property type="match status" value="1"/>
</dbReference>
<comment type="caution">
    <text evidence="4">The sequence shown here is derived from an EMBL/GenBank/DDBJ whole genome shotgun (WGS) entry which is preliminary data.</text>
</comment>
<reference evidence="4 5" key="1">
    <citation type="submission" date="2015-03" db="EMBL/GenBank/DDBJ databases">
        <title>Draft Genome Sequence of Burkholderia andropogonis type strain ICMP2807, isolated from Sorghum bicolor.</title>
        <authorList>
            <person name="Lopes-Santos L."/>
            <person name="Castro D.B."/>
            <person name="Ottoboni L.M."/>
            <person name="Park D."/>
            <person name="Weirc B.S."/>
            <person name="Destefano S.A."/>
        </authorList>
    </citation>
    <scope>NUCLEOTIDE SEQUENCE [LARGE SCALE GENOMIC DNA]</scope>
    <source>
        <strain evidence="4 5">ICMP2807</strain>
    </source>
</reference>
<dbReference type="InterPro" id="IPR029787">
    <property type="entry name" value="Nucleotide_cyclase"/>
</dbReference>
<dbReference type="CDD" id="cd12914">
    <property type="entry name" value="PDC1_DGC_like"/>
    <property type="match status" value="1"/>
</dbReference>
<dbReference type="CDD" id="cd12915">
    <property type="entry name" value="PDC2_DGC_like"/>
    <property type="match status" value="1"/>
</dbReference>
<dbReference type="SUPFAM" id="SSF55073">
    <property type="entry name" value="Nucleotide cyclase"/>
    <property type="match status" value="1"/>
</dbReference>
<accession>A0A0F5JYA9</accession>
<evidence type="ECO:0000259" key="3">
    <source>
        <dbReference type="PROSITE" id="PS50887"/>
    </source>
</evidence>
<dbReference type="NCBIfam" id="TIGR00254">
    <property type="entry name" value="GGDEF"/>
    <property type="match status" value="1"/>
</dbReference>
<comment type="catalytic activity">
    <reaction evidence="2">
        <text>2 GTP = 3',3'-c-di-GMP + 2 diphosphate</text>
        <dbReference type="Rhea" id="RHEA:24898"/>
        <dbReference type="ChEBI" id="CHEBI:33019"/>
        <dbReference type="ChEBI" id="CHEBI:37565"/>
        <dbReference type="ChEBI" id="CHEBI:58805"/>
        <dbReference type="EC" id="2.7.7.65"/>
    </reaction>
</comment>
<gene>
    <name evidence="4" type="ORF">WM40_16670</name>
</gene>
<dbReference type="CDD" id="cd01949">
    <property type="entry name" value="GGDEF"/>
    <property type="match status" value="1"/>
</dbReference>
<dbReference type="PANTHER" id="PTHR45138">
    <property type="entry name" value="REGULATORY COMPONENTS OF SENSORY TRANSDUCTION SYSTEM"/>
    <property type="match status" value="1"/>
</dbReference>
<dbReference type="OrthoDB" id="9813903at2"/>
<dbReference type="FunFam" id="3.30.70.270:FF:000001">
    <property type="entry name" value="Diguanylate cyclase domain protein"/>
    <property type="match status" value="1"/>
</dbReference>
<dbReference type="Gene3D" id="3.30.450.20">
    <property type="entry name" value="PAS domain"/>
    <property type="match status" value="2"/>
</dbReference>
<protein>
    <recommendedName>
        <fullName evidence="1">diguanylate cyclase</fullName>
        <ecNumber evidence="1">2.7.7.65</ecNumber>
    </recommendedName>
</protein>
<name>A0A0F5JYA9_9BURK</name>